<accession>A0A974HTR1</accession>
<organism evidence="1 2">
    <name type="scientific">Xenopus laevis</name>
    <name type="common">African clawed frog</name>
    <dbReference type="NCBI Taxonomy" id="8355"/>
    <lineage>
        <taxon>Eukaryota</taxon>
        <taxon>Metazoa</taxon>
        <taxon>Chordata</taxon>
        <taxon>Craniata</taxon>
        <taxon>Vertebrata</taxon>
        <taxon>Euteleostomi</taxon>
        <taxon>Amphibia</taxon>
        <taxon>Batrachia</taxon>
        <taxon>Anura</taxon>
        <taxon>Pipoidea</taxon>
        <taxon>Pipidae</taxon>
        <taxon>Xenopodinae</taxon>
        <taxon>Xenopus</taxon>
        <taxon>Xenopus</taxon>
    </lineage>
</organism>
<gene>
    <name evidence="1" type="ORF">XELAEV_18018619mg</name>
</gene>
<dbReference type="EMBL" id="CM004470">
    <property type="protein sequence ID" value="OCT90004.1"/>
    <property type="molecule type" value="Genomic_DNA"/>
</dbReference>
<evidence type="ECO:0000313" key="2">
    <source>
        <dbReference type="Proteomes" id="UP000694892"/>
    </source>
</evidence>
<dbReference type="AlphaFoldDB" id="A0A974HTR1"/>
<evidence type="ECO:0000313" key="1">
    <source>
        <dbReference type="EMBL" id="OCT90004.1"/>
    </source>
</evidence>
<proteinExistence type="predicted"/>
<reference evidence="2" key="1">
    <citation type="journal article" date="2016" name="Nature">
        <title>Genome evolution in the allotetraploid frog Xenopus laevis.</title>
        <authorList>
            <person name="Session A.M."/>
            <person name="Uno Y."/>
            <person name="Kwon T."/>
            <person name="Chapman J.A."/>
            <person name="Toyoda A."/>
            <person name="Takahashi S."/>
            <person name="Fukui A."/>
            <person name="Hikosaka A."/>
            <person name="Suzuki A."/>
            <person name="Kondo M."/>
            <person name="van Heeringen S.J."/>
            <person name="Quigley I."/>
            <person name="Heinz S."/>
            <person name="Ogino H."/>
            <person name="Ochi H."/>
            <person name="Hellsten U."/>
            <person name="Lyons J.B."/>
            <person name="Simakov O."/>
            <person name="Putnam N."/>
            <person name="Stites J."/>
            <person name="Kuroki Y."/>
            <person name="Tanaka T."/>
            <person name="Michiue T."/>
            <person name="Watanabe M."/>
            <person name="Bogdanovic O."/>
            <person name="Lister R."/>
            <person name="Georgiou G."/>
            <person name="Paranjpe S.S."/>
            <person name="van Kruijsbergen I."/>
            <person name="Shu S."/>
            <person name="Carlson J."/>
            <person name="Kinoshita T."/>
            <person name="Ohta Y."/>
            <person name="Mawaribuchi S."/>
            <person name="Jenkins J."/>
            <person name="Grimwood J."/>
            <person name="Schmutz J."/>
            <person name="Mitros T."/>
            <person name="Mozaffari S.V."/>
            <person name="Suzuki Y."/>
            <person name="Haramoto Y."/>
            <person name="Yamamoto T.S."/>
            <person name="Takagi C."/>
            <person name="Heald R."/>
            <person name="Miller K."/>
            <person name="Haudenschild C."/>
            <person name="Kitzman J."/>
            <person name="Nakayama T."/>
            <person name="Izutsu Y."/>
            <person name="Robert J."/>
            <person name="Fortriede J."/>
            <person name="Burns K."/>
            <person name="Lotay V."/>
            <person name="Karimi K."/>
            <person name="Yasuoka Y."/>
            <person name="Dichmann D.S."/>
            <person name="Flajnik M.F."/>
            <person name="Houston D.W."/>
            <person name="Shendure J."/>
            <person name="DuPasquier L."/>
            <person name="Vize P.D."/>
            <person name="Zorn A.M."/>
            <person name="Ito M."/>
            <person name="Marcotte E.M."/>
            <person name="Wallingford J.B."/>
            <person name="Ito Y."/>
            <person name="Asashima M."/>
            <person name="Ueno N."/>
            <person name="Matsuda Y."/>
            <person name="Veenstra G.J."/>
            <person name="Fujiyama A."/>
            <person name="Harland R.M."/>
            <person name="Taira M."/>
            <person name="Rokhsar D.S."/>
        </authorList>
    </citation>
    <scope>NUCLEOTIDE SEQUENCE [LARGE SCALE GENOMIC DNA]</scope>
    <source>
        <strain evidence="2">J</strain>
    </source>
</reference>
<name>A0A974HTR1_XENLA</name>
<protein>
    <submittedName>
        <fullName evidence="1">Uncharacterized protein</fullName>
    </submittedName>
</protein>
<sequence>MSVMPKLSLGYTIPLYKHRKSYKSKSFSKNAIKYKKYTTLGTNSSENIILKTLHFSRVCHKNCGVWCKKSLCVYYFRIMM</sequence>
<dbReference type="Proteomes" id="UP000694892">
    <property type="component" value="Chromosome 3L"/>
</dbReference>